<dbReference type="EMBL" id="JAFCIX010000221">
    <property type="protein sequence ID" value="KAH6596503.1"/>
    <property type="molecule type" value="Genomic_DNA"/>
</dbReference>
<protein>
    <submittedName>
        <fullName evidence="3">Uncharacterized protein</fullName>
    </submittedName>
</protein>
<name>A0ABQ8FGM5_9FUNG</name>
<evidence type="ECO:0000313" key="4">
    <source>
        <dbReference type="Proteomes" id="UP001648503"/>
    </source>
</evidence>
<proteinExistence type="predicted"/>
<evidence type="ECO:0000313" key="3">
    <source>
        <dbReference type="EMBL" id="KAH6596503.1"/>
    </source>
</evidence>
<gene>
    <name evidence="3" type="ORF">BASA50_005053</name>
</gene>
<comment type="caution">
    <text evidence="3">The sequence shown here is derived from an EMBL/GenBank/DDBJ whole genome shotgun (WGS) entry which is preliminary data.</text>
</comment>
<reference evidence="3 4" key="1">
    <citation type="submission" date="2021-02" db="EMBL/GenBank/DDBJ databases">
        <title>Variation within the Batrachochytrium salamandrivorans European outbreak.</title>
        <authorList>
            <person name="Kelly M."/>
            <person name="Pasmans F."/>
            <person name="Shea T.P."/>
            <person name="Munoz J.F."/>
            <person name="Carranza S."/>
            <person name="Cuomo C.A."/>
            <person name="Martel A."/>
        </authorList>
    </citation>
    <scope>NUCLEOTIDE SEQUENCE [LARGE SCALE GENOMIC DNA]</scope>
    <source>
        <strain evidence="3 4">AMFP18/2</strain>
    </source>
</reference>
<feature type="region of interest" description="Disordered" evidence="1">
    <location>
        <begin position="24"/>
        <end position="66"/>
    </location>
</feature>
<feature type="signal peptide" evidence="2">
    <location>
        <begin position="1"/>
        <end position="18"/>
    </location>
</feature>
<evidence type="ECO:0000256" key="2">
    <source>
        <dbReference type="SAM" id="SignalP"/>
    </source>
</evidence>
<keyword evidence="4" id="KW-1185">Reference proteome</keyword>
<keyword evidence="2" id="KW-0732">Signal</keyword>
<sequence length="177" mass="20092">MKFNILVVAAMVITSVNAGWHRRPKVVSGSDDSKPGSVSSYELPEGDSSLSQDTVHTNKESSNDSDMNVVSENIFCDFLTLAAKDLQRNLVERADEFRGHLASLHILQEKEETLKDEQRENHSASTGRVNETQLRVNLPLLFSLSDTRLADFLQVVYRQYQSTLWHNTNWDRIVEVD</sequence>
<dbReference type="Proteomes" id="UP001648503">
    <property type="component" value="Unassembled WGS sequence"/>
</dbReference>
<feature type="chain" id="PRO_5047283960" evidence="2">
    <location>
        <begin position="19"/>
        <end position="177"/>
    </location>
</feature>
<organism evidence="3 4">
    <name type="scientific">Batrachochytrium salamandrivorans</name>
    <dbReference type="NCBI Taxonomy" id="1357716"/>
    <lineage>
        <taxon>Eukaryota</taxon>
        <taxon>Fungi</taxon>
        <taxon>Fungi incertae sedis</taxon>
        <taxon>Chytridiomycota</taxon>
        <taxon>Chytridiomycota incertae sedis</taxon>
        <taxon>Chytridiomycetes</taxon>
        <taxon>Rhizophydiales</taxon>
        <taxon>Rhizophydiales incertae sedis</taxon>
        <taxon>Batrachochytrium</taxon>
    </lineage>
</organism>
<accession>A0ABQ8FGM5</accession>
<evidence type="ECO:0000256" key="1">
    <source>
        <dbReference type="SAM" id="MobiDB-lite"/>
    </source>
</evidence>